<evidence type="ECO:0000313" key="2">
    <source>
        <dbReference type="EMBL" id="GAF94140.1"/>
    </source>
</evidence>
<keyword evidence="1" id="KW-0472">Membrane</keyword>
<accession>X0V0F5</accession>
<dbReference type="AlphaFoldDB" id="X0V0F5"/>
<comment type="caution">
    <text evidence="2">The sequence shown here is derived from an EMBL/GenBank/DDBJ whole genome shotgun (WGS) entry which is preliminary data.</text>
</comment>
<keyword evidence="1" id="KW-0812">Transmembrane</keyword>
<gene>
    <name evidence="2" type="ORF">S01H1_29953</name>
</gene>
<evidence type="ECO:0000256" key="1">
    <source>
        <dbReference type="SAM" id="Phobius"/>
    </source>
</evidence>
<sequence length="85" mass="9576">EFALFLSVNKKARQKNIYDTKFKIINIFVSGITSLSFSGILAGFGLIGTLETASPSIYDILINGWIIVYILLFILLWIILYGEEN</sequence>
<name>X0V0F5_9ZZZZ</name>
<feature type="non-terminal residue" evidence="2">
    <location>
        <position position="1"/>
    </location>
</feature>
<feature type="transmembrane region" description="Helical" evidence="1">
    <location>
        <begin position="24"/>
        <end position="48"/>
    </location>
</feature>
<keyword evidence="1" id="KW-1133">Transmembrane helix</keyword>
<proteinExistence type="predicted"/>
<dbReference type="EMBL" id="BARS01018408">
    <property type="protein sequence ID" value="GAF94140.1"/>
    <property type="molecule type" value="Genomic_DNA"/>
</dbReference>
<reference evidence="2" key="1">
    <citation type="journal article" date="2014" name="Front. Microbiol.">
        <title>High frequency of phylogenetically diverse reductive dehalogenase-homologous genes in deep subseafloor sedimentary metagenomes.</title>
        <authorList>
            <person name="Kawai M."/>
            <person name="Futagami T."/>
            <person name="Toyoda A."/>
            <person name="Takaki Y."/>
            <person name="Nishi S."/>
            <person name="Hori S."/>
            <person name="Arai W."/>
            <person name="Tsubouchi T."/>
            <person name="Morono Y."/>
            <person name="Uchiyama I."/>
            <person name="Ito T."/>
            <person name="Fujiyama A."/>
            <person name="Inagaki F."/>
            <person name="Takami H."/>
        </authorList>
    </citation>
    <scope>NUCLEOTIDE SEQUENCE</scope>
    <source>
        <strain evidence="2">Expedition CK06-06</strain>
    </source>
</reference>
<organism evidence="2">
    <name type="scientific">marine sediment metagenome</name>
    <dbReference type="NCBI Taxonomy" id="412755"/>
    <lineage>
        <taxon>unclassified sequences</taxon>
        <taxon>metagenomes</taxon>
        <taxon>ecological metagenomes</taxon>
    </lineage>
</organism>
<feature type="transmembrane region" description="Helical" evidence="1">
    <location>
        <begin position="60"/>
        <end position="81"/>
    </location>
</feature>
<protein>
    <submittedName>
        <fullName evidence="2">Uncharacterized protein</fullName>
    </submittedName>
</protein>